<comment type="caution">
    <text evidence="1">The sequence shown here is derived from an EMBL/GenBank/DDBJ whole genome shotgun (WGS) entry which is preliminary data.</text>
</comment>
<accession>A0AAN9AFQ0</accession>
<keyword evidence="2" id="KW-1185">Reference proteome</keyword>
<dbReference type="AlphaFoldDB" id="A0AAN9AFQ0"/>
<dbReference type="Proteomes" id="UP001381693">
    <property type="component" value="Unassembled WGS sequence"/>
</dbReference>
<reference evidence="1 2" key="1">
    <citation type="submission" date="2023-11" db="EMBL/GenBank/DDBJ databases">
        <title>Halocaridina rubra genome assembly.</title>
        <authorList>
            <person name="Smith C."/>
        </authorList>
    </citation>
    <scope>NUCLEOTIDE SEQUENCE [LARGE SCALE GENOMIC DNA]</scope>
    <source>
        <strain evidence="1">EP-1</strain>
        <tissue evidence="1">Whole</tissue>
    </source>
</reference>
<proteinExistence type="predicted"/>
<gene>
    <name evidence="1" type="ORF">SK128_014159</name>
</gene>
<organism evidence="1 2">
    <name type="scientific">Halocaridina rubra</name>
    <name type="common">Hawaiian red shrimp</name>
    <dbReference type="NCBI Taxonomy" id="373956"/>
    <lineage>
        <taxon>Eukaryota</taxon>
        <taxon>Metazoa</taxon>
        <taxon>Ecdysozoa</taxon>
        <taxon>Arthropoda</taxon>
        <taxon>Crustacea</taxon>
        <taxon>Multicrustacea</taxon>
        <taxon>Malacostraca</taxon>
        <taxon>Eumalacostraca</taxon>
        <taxon>Eucarida</taxon>
        <taxon>Decapoda</taxon>
        <taxon>Pleocyemata</taxon>
        <taxon>Caridea</taxon>
        <taxon>Atyoidea</taxon>
        <taxon>Atyidae</taxon>
        <taxon>Halocaridina</taxon>
    </lineage>
</organism>
<dbReference type="EMBL" id="JAXCGZ010000389">
    <property type="protein sequence ID" value="KAK7086065.1"/>
    <property type="molecule type" value="Genomic_DNA"/>
</dbReference>
<name>A0AAN9AFQ0_HALRR</name>
<sequence length="59" mass="6929">MSSRQFVGKLSGYLIQQAWIKESILTSIRTRTYLKVSYLNPCMHHCSNFVVNYRKKDGM</sequence>
<protein>
    <submittedName>
        <fullName evidence="1">Uncharacterized protein</fullName>
    </submittedName>
</protein>
<evidence type="ECO:0000313" key="2">
    <source>
        <dbReference type="Proteomes" id="UP001381693"/>
    </source>
</evidence>
<evidence type="ECO:0000313" key="1">
    <source>
        <dbReference type="EMBL" id="KAK7086065.1"/>
    </source>
</evidence>